<gene>
    <name evidence="3" type="ORF">F7D25_10475</name>
</gene>
<keyword evidence="1" id="KW-1133">Transmembrane helix</keyword>
<evidence type="ECO:0000256" key="2">
    <source>
        <dbReference type="SAM" id="SignalP"/>
    </source>
</evidence>
<name>A0A6G1VN50_9BACT</name>
<dbReference type="EMBL" id="VZAH01000098">
    <property type="protein sequence ID" value="MQP14820.1"/>
    <property type="molecule type" value="Genomic_DNA"/>
</dbReference>
<reference evidence="3 4" key="1">
    <citation type="submission" date="2019-09" db="EMBL/GenBank/DDBJ databases">
        <title>Distinct polysaccharide growth profiles of human intestinal Prevotella copri isolates.</title>
        <authorList>
            <person name="Fehlner-Peach H."/>
            <person name="Magnabosco C."/>
            <person name="Raghavan V."/>
            <person name="Scher J.U."/>
            <person name="Tett A."/>
            <person name="Cox L.M."/>
            <person name="Gottsegen C."/>
            <person name="Watters A."/>
            <person name="Wiltshire- Gordon J.D."/>
            <person name="Segata N."/>
            <person name="Bonneau R."/>
            <person name="Littman D.R."/>
        </authorList>
    </citation>
    <scope>NUCLEOTIDE SEQUENCE [LARGE SCALE GENOMIC DNA]</scope>
    <source>
        <strain evidence="4">iAA917</strain>
    </source>
</reference>
<comment type="caution">
    <text evidence="3">The sequence shown here is derived from an EMBL/GenBank/DDBJ whole genome shotgun (WGS) entry which is preliminary data.</text>
</comment>
<organism evidence="3 4">
    <name type="scientific">Segatella copri</name>
    <dbReference type="NCBI Taxonomy" id="165179"/>
    <lineage>
        <taxon>Bacteria</taxon>
        <taxon>Pseudomonadati</taxon>
        <taxon>Bacteroidota</taxon>
        <taxon>Bacteroidia</taxon>
        <taxon>Bacteroidales</taxon>
        <taxon>Prevotellaceae</taxon>
        <taxon>Segatella</taxon>
    </lineage>
</organism>
<feature type="transmembrane region" description="Helical" evidence="1">
    <location>
        <begin position="188"/>
        <end position="206"/>
    </location>
</feature>
<evidence type="ECO:0000313" key="3">
    <source>
        <dbReference type="EMBL" id="MQP14820.1"/>
    </source>
</evidence>
<proteinExistence type="predicted"/>
<sequence length="309" mass="35608">MRIRLMIRLMVCMLGICLMLNSCYHRHNSHQQHAAMLEYSDRQLDSISFSTTHHYTNKYNFMVFKDSIHLMRQQPEELVSGLSVDSFSVKKNQLLVVTDIRMVPQDSIDSVWVQLATEDNRFGWSRESRLLPQVVPDDPISEFIMTFSNVHLLIFLVVIVVITLAYLVRKVFHSNAKIVHFNDIDSPYPLALVLLVSISAAFYAWIQTFEPEMWRQFYFHPSLNPFAVPKVLGVFLALVWSILIVGLACVDEVYLRLPFGEALLYLGGLAGVCALDYIIFSVSTLYYIGYILLVAYIWFAVKSYRRGNS</sequence>
<protein>
    <submittedName>
        <fullName evidence="3">Zinc ribbon domain-containing protein</fullName>
    </submittedName>
</protein>
<feature type="transmembrane region" description="Helical" evidence="1">
    <location>
        <begin position="226"/>
        <end position="250"/>
    </location>
</feature>
<feature type="transmembrane region" description="Helical" evidence="1">
    <location>
        <begin position="285"/>
        <end position="301"/>
    </location>
</feature>
<feature type="chain" id="PRO_5026239801" evidence="2">
    <location>
        <begin position="25"/>
        <end position="309"/>
    </location>
</feature>
<evidence type="ECO:0000313" key="4">
    <source>
        <dbReference type="Proteomes" id="UP000477980"/>
    </source>
</evidence>
<dbReference type="OrthoDB" id="1033808at2"/>
<keyword evidence="1" id="KW-0472">Membrane</keyword>
<evidence type="ECO:0000256" key="1">
    <source>
        <dbReference type="SAM" id="Phobius"/>
    </source>
</evidence>
<keyword evidence="2" id="KW-0732">Signal</keyword>
<accession>A0A6G1VN50</accession>
<dbReference type="RefSeq" id="WP_153090817.1">
    <property type="nucleotide sequence ID" value="NZ_VZAH01000098.1"/>
</dbReference>
<dbReference type="Proteomes" id="UP000477980">
    <property type="component" value="Unassembled WGS sequence"/>
</dbReference>
<feature type="transmembrane region" description="Helical" evidence="1">
    <location>
        <begin position="262"/>
        <end position="279"/>
    </location>
</feature>
<feature type="transmembrane region" description="Helical" evidence="1">
    <location>
        <begin position="150"/>
        <end position="168"/>
    </location>
</feature>
<feature type="signal peptide" evidence="2">
    <location>
        <begin position="1"/>
        <end position="24"/>
    </location>
</feature>
<keyword evidence="1" id="KW-0812">Transmembrane</keyword>
<dbReference type="AlphaFoldDB" id="A0A6G1VN50"/>